<dbReference type="EMBL" id="SSMD01000002">
    <property type="protein sequence ID" value="THD75843.1"/>
    <property type="molecule type" value="Genomic_DNA"/>
</dbReference>
<dbReference type="Proteomes" id="UP000306113">
    <property type="component" value="Unassembled WGS sequence"/>
</dbReference>
<evidence type="ECO:0000313" key="3">
    <source>
        <dbReference type="Proteomes" id="UP000306113"/>
    </source>
</evidence>
<dbReference type="InterPro" id="IPR009506">
    <property type="entry name" value="YjiS-like"/>
</dbReference>
<dbReference type="RefSeq" id="WP_136338205.1">
    <property type="nucleotide sequence ID" value="NZ_SSMD01000002.1"/>
</dbReference>
<proteinExistence type="predicted"/>
<feature type="domain" description="YjiS-like" evidence="1">
    <location>
        <begin position="27"/>
        <end position="55"/>
    </location>
</feature>
<protein>
    <submittedName>
        <fullName evidence="2">DUF1127 domain-containing protein</fullName>
    </submittedName>
</protein>
<name>A0A4S3MB50_9RHOB</name>
<reference evidence="2 3" key="1">
    <citation type="submission" date="2019-04" db="EMBL/GenBank/DDBJ databases">
        <title>Draft genome sequence of Youngimonas vesicularis.</title>
        <authorList>
            <person name="Hameed A."/>
        </authorList>
    </citation>
    <scope>NUCLEOTIDE SEQUENCE [LARGE SCALE GENOMIC DNA]</scope>
    <source>
        <strain evidence="2 3">CC-AMW-E</strain>
    </source>
</reference>
<accession>A0A4S3MB50</accession>
<evidence type="ECO:0000259" key="1">
    <source>
        <dbReference type="Pfam" id="PF06568"/>
    </source>
</evidence>
<keyword evidence="3" id="KW-1185">Reference proteome</keyword>
<gene>
    <name evidence="2" type="ORF">E7681_05150</name>
</gene>
<sequence>MFAPHSLRYSLASRPLRVSMLCRLQTAIALHRQRRALACLDAAALADIGLTRAEALSEAGRPFWDAPSHWRR</sequence>
<dbReference type="OrthoDB" id="8096613at2"/>
<organism evidence="2 3">
    <name type="scientific">Thalassobius vesicularis</name>
    <dbReference type="NCBI Taxonomy" id="1294297"/>
    <lineage>
        <taxon>Bacteria</taxon>
        <taxon>Pseudomonadati</taxon>
        <taxon>Pseudomonadota</taxon>
        <taxon>Alphaproteobacteria</taxon>
        <taxon>Rhodobacterales</taxon>
        <taxon>Roseobacteraceae</taxon>
        <taxon>Thalassovita</taxon>
    </lineage>
</organism>
<dbReference type="Pfam" id="PF06568">
    <property type="entry name" value="YjiS-like"/>
    <property type="match status" value="1"/>
</dbReference>
<evidence type="ECO:0000313" key="2">
    <source>
        <dbReference type="EMBL" id="THD75843.1"/>
    </source>
</evidence>
<comment type="caution">
    <text evidence="2">The sequence shown here is derived from an EMBL/GenBank/DDBJ whole genome shotgun (WGS) entry which is preliminary data.</text>
</comment>
<dbReference type="AlphaFoldDB" id="A0A4S3MB50"/>